<proteinExistence type="predicted"/>
<dbReference type="InterPro" id="IPR003598">
    <property type="entry name" value="Ig_sub2"/>
</dbReference>
<keyword evidence="7" id="KW-1185">Reference proteome</keyword>
<dbReference type="AlphaFoldDB" id="A0A4Z2CJU4"/>
<dbReference type="InterPro" id="IPR052385">
    <property type="entry name" value="Obscurin/Obscurin-like_Reg"/>
</dbReference>
<dbReference type="PANTHER" id="PTHR35971">
    <property type="entry name" value="SI:DKEY-31G6.6"/>
    <property type="match status" value="1"/>
</dbReference>
<feature type="domain" description="Ig-like" evidence="5">
    <location>
        <begin position="165"/>
        <end position="253"/>
    </location>
</feature>
<protein>
    <recommendedName>
        <fullName evidence="5">Ig-like domain-containing protein</fullName>
    </recommendedName>
</protein>
<dbReference type="CDD" id="cd00096">
    <property type="entry name" value="Ig"/>
    <property type="match status" value="1"/>
</dbReference>
<sequence length="295" mass="33011">MAKSPVTLQSELSDTSQEASWYKDETELLPQAGVDLQSEGNVQRLDLQSEGNVQRLDLQSEGHVQRIDLQSEGHVQRLDLQSEGNVQRLDLQSEGHVQRLDLQSEGHVQRIDLQSEGHVQRLDLQSEGHVQRIVVPPTEQTHIGTYHCELKDDDIQFAAEVKAQPARFSYHQESDRNICVHEGSPIVLRCELSHDPSSHVDWTKDGIKLLPQNNMETNSEGLSRTLHIHSAEKIHAGVYECSTSGHTITFEVDVKGRSPQIMPIPPSEKYRMVAIGCPIILQCEVSDPACPGFLV</sequence>
<keyword evidence="3" id="KW-0597">Phosphoprotein</keyword>
<evidence type="ECO:0000256" key="2">
    <source>
        <dbReference type="ARBA" id="ARBA00022490"/>
    </source>
</evidence>
<name>A0A4Z2CJU4_9TELE</name>
<accession>A0A4Z2CJU4</accession>
<keyword evidence="2" id="KW-0963">Cytoplasm</keyword>
<dbReference type="Pfam" id="PF13927">
    <property type="entry name" value="Ig_3"/>
    <property type="match status" value="1"/>
</dbReference>
<dbReference type="EMBL" id="SWLE01000001">
    <property type="protein sequence ID" value="TNN04468.1"/>
    <property type="molecule type" value="Genomic_DNA"/>
</dbReference>
<dbReference type="SMART" id="SM00409">
    <property type="entry name" value="IG"/>
    <property type="match status" value="1"/>
</dbReference>
<dbReference type="Gene3D" id="2.60.40.10">
    <property type="entry name" value="Immunoglobulins"/>
    <property type="match status" value="1"/>
</dbReference>
<dbReference type="GO" id="GO:0005737">
    <property type="term" value="C:cytoplasm"/>
    <property type="evidence" value="ECO:0007669"/>
    <property type="project" value="UniProtKB-SubCell"/>
</dbReference>
<dbReference type="SMART" id="SM00408">
    <property type="entry name" value="IGc2"/>
    <property type="match status" value="1"/>
</dbReference>
<dbReference type="InterPro" id="IPR036179">
    <property type="entry name" value="Ig-like_dom_sf"/>
</dbReference>
<dbReference type="SUPFAM" id="SSF48726">
    <property type="entry name" value="Immunoglobulin"/>
    <property type="match status" value="1"/>
</dbReference>
<comment type="caution">
    <text evidence="6">The sequence shown here is derived from an EMBL/GenBank/DDBJ whole genome shotgun (WGS) entry which is preliminary data.</text>
</comment>
<dbReference type="PANTHER" id="PTHR35971:SF5">
    <property type="entry name" value="OBSCURIN LIKE CYTOSKELETAL ADAPTOR 1"/>
    <property type="match status" value="1"/>
</dbReference>
<gene>
    <name evidence="6" type="ORF">fugu_001497</name>
</gene>
<reference evidence="6 7" key="1">
    <citation type="submission" date="2019-04" db="EMBL/GenBank/DDBJ databases">
        <title>The sequence and de novo assembly of Takifugu bimaculatus genome using PacBio and Hi-C technologies.</title>
        <authorList>
            <person name="Xu P."/>
            <person name="Liu B."/>
            <person name="Zhou Z."/>
        </authorList>
    </citation>
    <scope>NUCLEOTIDE SEQUENCE [LARGE SCALE GENOMIC DNA]</scope>
    <source>
        <strain evidence="6">TB-2018</strain>
        <tissue evidence="6">Muscle</tissue>
    </source>
</reference>
<organism evidence="6 7">
    <name type="scientific">Takifugu bimaculatus</name>
    <dbReference type="NCBI Taxonomy" id="433685"/>
    <lineage>
        <taxon>Eukaryota</taxon>
        <taxon>Metazoa</taxon>
        <taxon>Chordata</taxon>
        <taxon>Craniata</taxon>
        <taxon>Vertebrata</taxon>
        <taxon>Euteleostomi</taxon>
        <taxon>Actinopterygii</taxon>
        <taxon>Neopterygii</taxon>
        <taxon>Teleostei</taxon>
        <taxon>Neoteleostei</taxon>
        <taxon>Acanthomorphata</taxon>
        <taxon>Eupercaria</taxon>
        <taxon>Tetraodontiformes</taxon>
        <taxon>Tetradontoidea</taxon>
        <taxon>Tetraodontidae</taxon>
        <taxon>Takifugu</taxon>
    </lineage>
</organism>
<evidence type="ECO:0000259" key="5">
    <source>
        <dbReference type="PROSITE" id="PS50835"/>
    </source>
</evidence>
<dbReference type="InterPro" id="IPR003599">
    <property type="entry name" value="Ig_sub"/>
</dbReference>
<evidence type="ECO:0000313" key="6">
    <source>
        <dbReference type="EMBL" id="TNN04468.1"/>
    </source>
</evidence>
<keyword evidence="4" id="KW-1015">Disulfide bond</keyword>
<evidence type="ECO:0000256" key="1">
    <source>
        <dbReference type="ARBA" id="ARBA00004496"/>
    </source>
</evidence>
<evidence type="ECO:0000256" key="3">
    <source>
        <dbReference type="ARBA" id="ARBA00022553"/>
    </source>
</evidence>
<dbReference type="PROSITE" id="PS50835">
    <property type="entry name" value="IG_LIKE"/>
    <property type="match status" value="1"/>
</dbReference>
<dbReference type="InterPro" id="IPR013783">
    <property type="entry name" value="Ig-like_fold"/>
</dbReference>
<evidence type="ECO:0000256" key="4">
    <source>
        <dbReference type="ARBA" id="ARBA00023157"/>
    </source>
</evidence>
<evidence type="ECO:0000313" key="7">
    <source>
        <dbReference type="Proteomes" id="UP000516260"/>
    </source>
</evidence>
<dbReference type="InterPro" id="IPR007110">
    <property type="entry name" value="Ig-like_dom"/>
</dbReference>
<comment type="subcellular location">
    <subcellularLocation>
        <location evidence="1">Cytoplasm</location>
    </subcellularLocation>
</comment>
<dbReference type="Proteomes" id="UP000516260">
    <property type="component" value="Chromosome 1"/>
</dbReference>